<reference evidence="1" key="1">
    <citation type="submission" date="2021-03" db="EMBL/GenBank/DDBJ databases">
        <title>Chromosome level genome of the anhydrobiotic midge Polypedilum vanderplanki.</title>
        <authorList>
            <person name="Yoshida Y."/>
            <person name="Kikawada T."/>
            <person name="Gusev O."/>
        </authorList>
    </citation>
    <scope>NUCLEOTIDE SEQUENCE</scope>
    <source>
        <strain evidence="1">NIAS01</strain>
        <tissue evidence="1">Whole body or cell culture</tissue>
    </source>
</reference>
<dbReference type="OrthoDB" id="1925699at2759"/>
<organism evidence="1 2">
    <name type="scientific">Polypedilum vanderplanki</name>
    <name type="common">Sleeping chironomid midge</name>
    <dbReference type="NCBI Taxonomy" id="319348"/>
    <lineage>
        <taxon>Eukaryota</taxon>
        <taxon>Metazoa</taxon>
        <taxon>Ecdysozoa</taxon>
        <taxon>Arthropoda</taxon>
        <taxon>Hexapoda</taxon>
        <taxon>Insecta</taxon>
        <taxon>Pterygota</taxon>
        <taxon>Neoptera</taxon>
        <taxon>Endopterygota</taxon>
        <taxon>Diptera</taxon>
        <taxon>Nematocera</taxon>
        <taxon>Chironomoidea</taxon>
        <taxon>Chironomidae</taxon>
        <taxon>Chironominae</taxon>
        <taxon>Polypedilum</taxon>
        <taxon>Polypedilum</taxon>
    </lineage>
</organism>
<dbReference type="PANTHER" id="PTHR31649">
    <property type="entry name" value="AGAP009604-PA"/>
    <property type="match status" value="1"/>
</dbReference>
<dbReference type="AlphaFoldDB" id="A0A9J6BNP5"/>
<proteinExistence type="predicted"/>
<evidence type="ECO:0008006" key="3">
    <source>
        <dbReference type="Google" id="ProtNLM"/>
    </source>
</evidence>
<dbReference type="InterPro" id="IPR006616">
    <property type="entry name" value="DM9_repeat"/>
</dbReference>
<keyword evidence="2" id="KW-1185">Reference proteome</keyword>
<name>A0A9J6BNP5_POLVA</name>
<evidence type="ECO:0000313" key="2">
    <source>
        <dbReference type="Proteomes" id="UP001107558"/>
    </source>
</evidence>
<sequence length="162" mass="17807">MPFKWRGGNIWSPLEKRPVLGGTDSDGSLIYVGRAMHEGMYIPCKIIPTRNYAAVSYAGEEIPVEAFEYLSGKMKHFQWITAGDGHVVEGAVSAGDDNGEELYIGRAAHDGSVTVGKIHPSHKCLYMPYGGQEIPFHFYEVLVYRKRGIFTSSADGSSSESD</sequence>
<evidence type="ECO:0000313" key="1">
    <source>
        <dbReference type="EMBL" id="KAG5671492.1"/>
    </source>
</evidence>
<gene>
    <name evidence="1" type="ORF">PVAND_001686</name>
</gene>
<protein>
    <recommendedName>
        <fullName evidence="3">Farnesoic acid O-methyltransferase</fullName>
    </recommendedName>
</protein>
<accession>A0A9J6BNP5</accession>
<dbReference type="PANTHER" id="PTHR31649:SF10">
    <property type="entry name" value="IP19903P-RELATED"/>
    <property type="match status" value="1"/>
</dbReference>
<dbReference type="SMART" id="SM00696">
    <property type="entry name" value="DM9"/>
    <property type="match status" value="2"/>
</dbReference>
<dbReference type="EMBL" id="JADBJN010000003">
    <property type="protein sequence ID" value="KAG5671492.1"/>
    <property type="molecule type" value="Genomic_DNA"/>
</dbReference>
<comment type="caution">
    <text evidence="1">The sequence shown here is derived from an EMBL/GenBank/DDBJ whole genome shotgun (WGS) entry which is preliminary data.</text>
</comment>
<dbReference type="Pfam" id="PF11901">
    <property type="entry name" value="DM9"/>
    <property type="match status" value="1"/>
</dbReference>
<dbReference type="Proteomes" id="UP001107558">
    <property type="component" value="Chromosome 3"/>
</dbReference>